<dbReference type="GO" id="GO:0005576">
    <property type="term" value="C:extracellular region"/>
    <property type="evidence" value="ECO:0007669"/>
    <property type="project" value="TreeGrafter"/>
</dbReference>
<keyword evidence="3 5" id="KW-1133">Transmembrane helix</keyword>
<dbReference type="Proteomes" id="UP000005273">
    <property type="component" value="Unassembled WGS sequence"/>
</dbReference>
<comment type="caution">
    <text evidence="6">The sequence shown here is derived from an EMBL/GenBank/DDBJ whole genome shotgun (WGS) entry which is preliminary data.</text>
</comment>
<reference evidence="7" key="1">
    <citation type="submission" date="2012-09" db="EMBL/GenBank/DDBJ databases">
        <authorList>
            <person name="Weinstock G."/>
            <person name="Sodergren E."/>
            <person name="Clifton S."/>
            <person name="Fulton L."/>
            <person name="Fulton B."/>
            <person name="Courtney L."/>
            <person name="Fronick C."/>
            <person name="Harrison M."/>
            <person name="Strong C."/>
            <person name="Farmer C."/>
            <person name="Delehaunty K."/>
            <person name="Markovic C."/>
            <person name="Hall O."/>
            <person name="Minx P."/>
            <person name="Tomlinson C."/>
            <person name="Mitreva M."/>
            <person name="Nelson J."/>
            <person name="Hou S."/>
            <person name="Wollam A."/>
            <person name="Pepin K.H."/>
            <person name="Johnson M."/>
            <person name="Bhonagiri V."/>
            <person name="Nash W.E."/>
            <person name="Suruliraj S."/>
            <person name="Warren W."/>
            <person name="Chinwalla A."/>
            <person name="Mardis E.R."/>
            <person name="Wilson R.K."/>
        </authorList>
    </citation>
    <scope>NUCLEOTIDE SEQUENCE [LARGE SCALE GENOMIC DNA]</scope>
    <source>
        <strain evidence="7">OS1</strain>
    </source>
</reference>
<dbReference type="HAMAP" id="MF_01600">
    <property type="entry name" value="UPF0182"/>
    <property type="match status" value="1"/>
</dbReference>
<proteinExistence type="inferred from homology"/>
<keyword evidence="4 5" id="KW-0472">Membrane</keyword>
<accession>A0A0T5XAV6</accession>
<dbReference type="eggNOG" id="COG1615">
    <property type="taxonomic scope" value="Bacteria"/>
</dbReference>
<feature type="transmembrane region" description="Helical" evidence="5">
    <location>
        <begin position="212"/>
        <end position="232"/>
    </location>
</feature>
<evidence type="ECO:0000313" key="7">
    <source>
        <dbReference type="Proteomes" id="UP000005273"/>
    </source>
</evidence>
<evidence type="ECO:0000256" key="2">
    <source>
        <dbReference type="ARBA" id="ARBA00022692"/>
    </source>
</evidence>
<dbReference type="PANTHER" id="PTHR39344">
    <property type="entry name" value="UPF0182 PROTEIN SLL1060"/>
    <property type="match status" value="1"/>
</dbReference>
<comment type="similarity">
    <text evidence="5">Belongs to the UPF0182 family.</text>
</comment>
<keyword evidence="1 5" id="KW-1003">Cell membrane</keyword>
<keyword evidence="2 5" id="KW-0812">Transmembrane</keyword>
<sequence length="936" mass="107835">MMNYRNEDRTGSRWPGGPSLNMGCGVVLPIVILAVILGFVPFVRFYTDFIWYDALDYAAVFWKKFWPQWLLFGFVFIFSLGIIRFSLMRARKTALEAVVFFDSPLNLPRVKMLINAFALVVAIALAFGAKDQWAMVLRFLNRMPFDTKDAIFNKDIGFYIFQYPFYRYAQSLLFKVFLISLIGTAFIFFIARAQGRVDMESYRQIPLSARERLQLGILAGILMLLLSLGYWLDRYELLFSPQGVVYGAGYTDLHARLLALNVLATAVAVIGLFLPIAARRKSWKFIAVLIGVWIVGTIGLRGIYPGVIQRYVVEPNEFQRESPYIRHNILATQRAYGLDDVVVRHITPKDGVTVEDFNKNIETIENIRLWDYGPLLRSYKQLQEIRTYYEFPDIDIDRYYLQGEVPRQVMLAARELDVRQLQNPTWVNMHLEFTHGYGIVMNPVNEVTPTGLPVFYVQDLPPRTTIPLSIEYPQIYYGEMTDYYVLVKTTVQEFDYPAGDENVRSTYEGSGGVPVNSLLRRLAFSVRFGDTQILFTDVITSESRIMYYRNILERAKRIAPFLLFDQDPYLTVMGGRLVWVMDAYTITDRYPYSQPTLLSTKAGKMRFNYIRNSVKVLVDAYDGNVEFYISDPEDPLILSWNKIFPDLFKPLEEMPSELILHRRYPMDLFQVQAQIFAVYHMTDPNTFYNREDVWSFPTHGGSLASPYYIVTKLREEERAEYVLVTPYLPTGKNNMIAWLAGRCDGDAYGQLVAYVFPKQKLIYGPQQIEALINQHPEISAQVSLWGQRGSDVIFGRLLVIPLDDAILYVQPLYLRAENSDLPELKRIILAAGGRVVWGERFDDVISDLFGIVDERETKAAESPLYKSEDLPEGGTLGELVRRARETYNEAEEALQRGDWAGYGEALKRLEGYLQHLDDLTRPLHEEEIGDEYNLID</sequence>
<gene>
    <name evidence="6" type="ORF">HMPREF1705_02668</name>
</gene>
<evidence type="ECO:0000256" key="5">
    <source>
        <dbReference type="HAMAP-Rule" id="MF_01600"/>
    </source>
</evidence>
<dbReference type="GO" id="GO:0005886">
    <property type="term" value="C:plasma membrane"/>
    <property type="evidence" value="ECO:0007669"/>
    <property type="project" value="UniProtKB-SubCell"/>
</dbReference>
<feature type="transmembrane region" description="Helical" evidence="5">
    <location>
        <begin position="112"/>
        <end position="129"/>
    </location>
</feature>
<dbReference type="EMBL" id="ACJX03000001">
    <property type="protein sequence ID" value="KRT35441.1"/>
    <property type="molecule type" value="Genomic_DNA"/>
</dbReference>
<evidence type="ECO:0000256" key="1">
    <source>
        <dbReference type="ARBA" id="ARBA00022475"/>
    </source>
</evidence>
<dbReference type="STRING" id="592015.HMPREF1705_02668"/>
<protein>
    <recommendedName>
        <fullName evidence="5">UPF0182 protein HMPREF1705_02668</fullName>
    </recommendedName>
</protein>
<dbReference type="InterPro" id="IPR005372">
    <property type="entry name" value="UPF0182"/>
</dbReference>
<name>A0A0T5XAV6_9BACT</name>
<feature type="transmembrane region" description="Helical" evidence="5">
    <location>
        <begin position="20"/>
        <end position="46"/>
    </location>
</feature>
<feature type="transmembrane region" description="Helical" evidence="5">
    <location>
        <begin position="66"/>
        <end position="87"/>
    </location>
</feature>
<dbReference type="AlphaFoldDB" id="A0A0T5XAV6"/>
<keyword evidence="7" id="KW-1185">Reference proteome</keyword>
<feature type="transmembrane region" description="Helical" evidence="5">
    <location>
        <begin position="285"/>
        <end position="304"/>
    </location>
</feature>
<dbReference type="OrthoDB" id="9763654at2"/>
<dbReference type="Pfam" id="PF03699">
    <property type="entry name" value="UPF0182"/>
    <property type="match status" value="1"/>
</dbReference>
<evidence type="ECO:0000256" key="3">
    <source>
        <dbReference type="ARBA" id="ARBA00022989"/>
    </source>
</evidence>
<organism evidence="6 7">
    <name type="scientific">Acetomicrobium hydrogeniformans ATCC BAA-1850</name>
    <dbReference type="NCBI Taxonomy" id="592015"/>
    <lineage>
        <taxon>Bacteria</taxon>
        <taxon>Thermotogati</taxon>
        <taxon>Synergistota</taxon>
        <taxon>Synergistia</taxon>
        <taxon>Synergistales</taxon>
        <taxon>Acetomicrobiaceae</taxon>
        <taxon>Acetomicrobium</taxon>
    </lineage>
</organism>
<evidence type="ECO:0000313" key="6">
    <source>
        <dbReference type="EMBL" id="KRT35441.1"/>
    </source>
</evidence>
<comment type="subcellular location">
    <subcellularLocation>
        <location evidence="5">Cell membrane</location>
        <topology evidence="5">Multi-pass membrane protein</topology>
    </subcellularLocation>
</comment>
<evidence type="ECO:0000256" key="4">
    <source>
        <dbReference type="ARBA" id="ARBA00023136"/>
    </source>
</evidence>
<feature type="transmembrane region" description="Helical" evidence="5">
    <location>
        <begin position="172"/>
        <end position="191"/>
    </location>
</feature>
<dbReference type="PANTHER" id="PTHR39344:SF1">
    <property type="entry name" value="UPF0182 PROTEIN SLL1060"/>
    <property type="match status" value="1"/>
</dbReference>
<feature type="transmembrane region" description="Helical" evidence="5">
    <location>
        <begin position="258"/>
        <end position="278"/>
    </location>
</feature>